<dbReference type="Proteomes" id="UP000186221">
    <property type="component" value="Unassembled WGS sequence"/>
</dbReference>
<keyword evidence="1" id="KW-1133">Transmembrane helix</keyword>
<dbReference type="RefSeq" id="WP_076484676.1">
    <property type="nucleotide sequence ID" value="NZ_FTOG01000005.1"/>
</dbReference>
<sequence length="94" mass="10388">MWVKDNTQAIRSCARRRTAATHARRGEPRFLHLRDGLTAPHQRPLSVAAFIALTIVTLVLANAALRTALELRTMLDPKFCAPANAAAPLFPECR</sequence>
<evidence type="ECO:0000313" key="3">
    <source>
        <dbReference type="Proteomes" id="UP000186221"/>
    </source>
</evidence>
<keyword evidence="1" id="KW-0472">Membrane</keyword>
<feature type="transmembrane region" description="Helical" evidence="1">
    <location>
        <begin position="45"/>
        <end position="65"/>
    </location>
</feature>
<name>A0A1N7M7N9_9RHOB</name>
<organism evidence="2 3">
    <name type="scientific">Rhodobacter aestuarii</name>
    <dbReference type="NCBI Taxonomy" id="453582"/>
    <lineage>
        <taxon>Bacteria</taxon>
        <taxon>Pseudomonadati</taxon>
        <taxon>Pseudomonadota</taxon>
        <taxon>Alphaproteobacteria</taxon>
        <taxon>Rhodobacterales</taxon>
        <taxon>Rhodobacter group</taxon>
        <taxon>Rhodobacter</taxon>
    </lineage>
</organism>
<accession>A0A1N7M7N9</accession>
<dbReference type="AlphaFoldDB" id="A0A1N7M7N9"/>
<reference evidence="3" key="1">
    <citation type="submission" date="2017-01" db="EMBL/GenBank/DDBJ databases">
        <authorList>
            <person name="Varghese N."/>
            <person name="Submissions S."/>
        </authorList>
    </citation>
    <scope>NUCLEOTIDE SEQUENCE [LARGE SCALE GENOMIC DNA]</scope>
    <source>
        <strain evidence="3">DSM 19945</strain>
    </source>
</reference>
<gene>
    <name evidence="2" type="ORF">SAMN05421580_105172</name>
</gene>
<dbReference type="STRING" id="453582.SAMN05421580_105172"/>
<evidence type="ECO:0000313" key="2">
    <source>
        <dbReference type="EMBL" id="SIS82125.1"/>
    </source>
</evidence>
<proteinExistence type="predicted"/>
<evidence type="ECO:0000256" key="1">
    <source>
        <dbReference type="SAM" id="Phobius"/>
    </source>
</evidence>
<keyword evidence="3" id="KW-1185">Reference proteome</keyword>
<dbReference type="EMBL" id="FTOG01000005">
    <property type="protein sequence ID" value="SIS82125.1"/>
    <property type="molecule type" value="Genomic_DNA"/>
</dbReference>
<keyword evidence="1" id="KW-0812">Transmembrane</keyword>
<protein>
    <submittedName>
        <fullName evidence="2">Uncharacterized protein</fullName>
    </submittedName>
</protein>